<evidence type="ECO:0000313" key="2">
    <source>
        <dbReference type="Proteomes" id="UP000095725"/>
    </source>
</evidence>
<organism evidence="1 2">
    <name type="scientific">Bacteroides caccae</name>
    <dbReference type="NCBI Taxonomy" id="47678"/>
    <lineage>
        <taxon>Bacteria</taxon>
        <taxon>Pseudomonadati</taxon>
        <taxon>Bacteroidota</taxon>
        <taxon>Bacteroidia</taxon>
        <taxon>Bacteroidales</taxon>
        <taxon>Bacteroidaceae</taxon>
        <taxon>Bacteroides</taxon>
    </lineage>
</organism>
<dbReference type="AlphaFoldDB" id="A0A174T905"/>
<gene>
    <name evidence="1" type="ORF">ERS852558_01669</name>
</gene>
<accession>A0A174T905</accession>
<dbReference type="Proteomes" id="UP000095725">
    <property type="component" value="Unassembled WGS sequence"/>
</dbReference>
<dbReference type="RefSeq" id="WP_055256209.1">
    <property type="nucleotide sequence ID" value="NZ_CAXSUM010000022.1"/>
</dbReference>
<name>A0A174T905_9BACE</name>
<reference evidence="1 2" key="1">
    <citation type="submission" date="2015-09" db="EMBL/GenBank/DDBJ databases">
        <authorList>
            <consortium name="Pathogen Informatics"/>
        </authorList>
    </citation>
    <scope>NUCLEOTIDE SEQUENCE [LARGE SCALE GENOMIC DNA]</scope>
    <source>
        <strain evidence="1 2">2789STDY5834946</strain>
    </source>
</reference>
<evidence type="ECO:0000313" key="1">
    <source>
        <dbReference type="EMBL" id="CUQ04557.1"/>
    </source>
</evidence>
<protein>
    <submittedName>
        <fullName evidence="1">Uncharacterized protein</fullName>
    </submittedName>
</protein>
<dbReference type="EMBL" id="CZBL01000005">
    <property type="protein sequence ID" value="CUQ04557.1"/>
    <property type="molecule type" value="Genomic_DNA"/>
</dbReference>
<proteinExistence type="predicted"/>
<sequence length="131" mass="15378">MTLLVKKPRKRKPLTLFDLKNPHAIVEVRNSKTDKSTIPSDTCIDYYFKRVWHTPPFTSMDCPSCGEKMFLKRDNQDIEDDRTMVGAHVELANIPHHRYILPLCKNCCSKKHALRSFEVYYDLLCPLPKRQ</sequence>